<name>A0A645IR48_9ZZZZ</name>
<dbReference type="InterPro" id="IPR010985">
    <property type="entry name" value="Ribbon_hlx_hlx"/>
</dbReference>
<sequence length="71" mass="8299">MARAKKNGTYLNVCIETQIYERLEALCLDAGQTKTIAVERAISAYLEEYEKTQQQLKELQESKRYIVVEER</sequence>
<organism evidence="1">
    <name type="scientific">bioreactor metagenome</name>
    <dbReference type="NCBI Taxonomy" id="1076179"/>
    <lineage>
        <taxon>unclassified sequences</taxon>
        <taxon>metagenomes</taxon>
        <taxon>ecological metagenomes</taxon>
    </lineage>
</organism>
<proteinExistence type="predicted"/>
<accession>A0A645IR48</accession>
<reference evidence="1" key="1">
    <citation type="submission" date="2019-08" db="EMBL/GenBank/DDBJ databases">
        <authorList>
            <person name="Kucharzyk K."/>
            <person name="Murdoch R.W."/>
            <person name="Higgins S."/>
            <person name="Loffler F."/>
        </authorList>
    </citation>
    <scope>NUCLEOTIDE SEQUENCE</scope>
</reference>
<dbReference type="EMBL" id="VSSQ01120445">
    <property type="protein sequence ID" value="MPN53372.1"/>
    <property type="molecule type" value="Genomic_DNA"/>
</dbReference>
<dbReference type="SUPFAM" id="SSF47598">
    <property type="entry name" value="Ribbon-helix-helix"/>
    <property type="match status" value="1"/>
</dbReference>
<gene>
    <name evidence="1" type="ORF">SDC9_201036</name>
</gene>
<evidence type="ECO:0008006" key="2">
    <source>
        <dbReference type="Google" id="ProtNLM"/>
    </source>
</evidence>
<evidence type="ECO:0000313" key="1">
    <source>
        <dbReference type="EMBL" id="MPN53372.1"/>
    </source>
</evidence>
<dbReference type="GO" id="GO:0006355">
    <property type="term" value="P:regulation of DNA-templated transcription"/>
    <property type="evidence" value="ECO:0007669"/>
    <property type="project" value="InterPro"/>
</dbReference>
<comment type="caution">
    <text evidence="1">The sequence shown here is derived from an EMBL/GenBank/DDBJ whole genome shotgun (WGS) entry which is preliminary data.</text>
</comment>
<dbReference type="AlphaFoldDB" id="A0A645IR48"/>
<protein>
    <recommendedName>
        <fullName evidence="2">Ribbon-helix-helix protein CopG domain-containing protein</fullName>
    </recommendedName>
</protein>